<evidence type="ECO:0000256" key="3">
    <source>
        <dbReference type="ARBA" id="ARBA00012729"/>
    </source>
</evidence>
<feature type="disulfide bond" evidence="14 15">
    <location>
        <begin position="36"/>
        <end position="50"/>
    </location>
</feature>
<dbReference type="InterPro" id="IPR036861">
    <property type="entry name" value="Endochitinase-like_sf"/>
</dbReference>
<dbReference type="PIRSF" id="PIRSF001060">
    <property type="entry name" value="Endochitinase"/>
    <property type="match status" value="1"/>
</dbReference>
<evidence type="ECO:0000313" key="19">
    <source>
        <dbReference type="Proteomes" id="UP000027138"/>
    </source>
</evidence>
<dbReference type="EMBL" id="KK914256">
    <property type="protein sequence ID" value="KDP44269.1"/>
    <property type="molecule type" value="Genomic_DNA"/>
</dbReference>
<keyword evidence="11" id="KW-0326">Glycosidase</keyword>
<dbReference type="FunFam" id="1.10.530.10:FF:000052">
    <property type="entry name" value="Endochitinase PR4"/>
    <property type="match status" value="1"/>
</dbReference>
<evidence type="ECO:0000256" key="11">
    <source>
        <dbReference type="ARBA" id="ARBA00023295"/>
    </source>
</evidence>
<keyword evidence="9 14" id="KW-1015">Disulfide bond</keyword>
<feature type="disulfide bond" evidence="14">
    <location>
        <begin position="241"/>
        <end position="273"/>
    </location>
</feature>
<dbReference type="CDD" id="cd00325">
    <property type="entry name" value="chitinase_GH19"/>
    <property type="match status" value="1"/>
</dbReference>
<comment type="similarity">
    <text evidence="2">Belongs to the glycosyl hydrolase 19 family. Chitinase class I subfamily.</text>
</comment>
<dbReference type="InterPro" id="IPR016283">
    <property type="entry name" value="Glyco_hydro_19"/>
</dbReference>
<dbReference type="STRING" id="180498.A0A067LJ50"/>
<dbReference type="InterPro" id="IPR023346">
    <property type="entry name" value="Lysozyme-like_dom_sf"/>
</dbReference>
<evidence type="ECO:0000256" key="9">
    <source>
        <dbReference type="ARBA" id="ARBA00023157"/>
    </source>
</evidence>
<dbReference type="CDD" id="cd00035">
    <property type="entry name" value="ChtBD1"/>
    <property type="match status" value="1"/>
</dbReference>
<dbReference type="OrthoDB" id="843884at2759"/>
<organism evidence="18 19">
    <name type="scientific">Jatropha curcas</name>
    <name type="common">Barbados nut</name>
    <dbReference type="NCBI Taxonomy" id="180498"/>
    <lineage>
        <taxon>Eukaryota</taxon>
        <taxon>Viridiplantae</taxon>
        <taxon>Streptophyta</taxon>
        <taxon>Embryophyta</taxon>
        <taxon>Tracheophyta</taxon>
        <taxon>Spermatophyta</taxon>
        <taxon>Magnoliopsida</taxon>
        <taxon>eudicotyledons</taxon>
        <taxon>Gunneridae</taxon>
        <taxon>Pentapetalae</taxon>
        <taxon>rosids</taxon>
        <taxon>fabids</taxon>
        <taxon>Malpighiales</taxon>
        <taxon>Euphorbiaceae</taxon>
        <taxon>Crotonoideae</taxon>
        <taxon>Jatropheae</taxon>
        <taxon>Jatropha</taxon>
    </lineage>
</organism>
<keyword evidence="4 15" id="KW-0147">Chitin-binding</keyword>
<dbReference type="SUPFAM" id="SSF53955">
    <property type="entry name" value="Lysozyme-like"/>
    <property type="match status" value="1"/>
</dbReference>
<dbReference type="SUPFAM" id="SSF57016">
    <property type="entry name" value="Plant lectins/antimicrobial peptides"/>
    <property type="match status" value="1"/>
</dbReference>
<dbReference type="GO" id="GO:0008843">
    <property type="term" value="F:endochitinase activity"/>
    <property type="evidence" value="ECO:0007669"/>
    <property type="project" value="UniProtKB-EC"/>
</dbReference>
<dbReference type="GO" id="GO:0000272">
    <property type="term" value="P:polysaccharide catabolic process"/>
    <property type="evidence" value="ECO:0007669"/>
    <property type="project" value="UniProtKB-KW"/>
</dbReference>
<dbReference type="GO" id="GO:0006952">
    <property type="term" value="P:defense response"/>
    <property type="evidence" value="ECO:0007669"/>
    <property type="project" value="UniProtKB-KW"/>
</dbReference>
<evidence type="ECO:0000256" key="8">
    <source>
        <dbReference type="ARBA" id="ARBA00023024"/>
    </source>
</evidence>
<gene>
    <name evidence="18" type="ORF">JCGZ_05736</name>
</gene>
<feature type="disulfide bond" evidence="14">
    <location>
        <begin position="152"/>
        <end position="163"/>
    </location>
</feature>
<evidence type="ECO:0000256" key="14">
    <source>
        <dbReference type="PIRSR" id="PIRSR001060-2"/>
    </source>
</evidence>
<keyword evidence="7" id="KW-0611">Plant defense</keyword>
<dbReference type="PROSITE" id="PS00026">
    <property type="entry name" value="CHIT_BIND_I_1"/>
    <property type="match status" value="1"/>
</dbReference>
<dbReference type="PROSITE" id="PS50941">
    <property type="entry name" value="CHIT_BIND_I_2"/>
    <property type="match status" value="1"/>
</dbReference>
<name>A0A067LJ50_JATCU</name>
<evidence type="ECO:0000256" key="2">
    <source>
        <dbReference type="ARBA" id="ARBA00009373"/>
    </source>
</evidence>
<dbReference type="InterPro" id="IPR001002">
    <property type="entry name" value="Chitin-bd_1"/>
</dbReference>
<dbReference type="PANTHER" id="PTHR22595:SF197">
    <property type="entry name" value="CHITINASE FAMILY PROTEIN"/>
    <property type="match status" value="1"/>
</dbReference>
<evidence type="ECO:0000256" key="10">
    <source>
        <dbReference type="ARBA" id="ARBA00023277"/>
    </source>
</evidence>
<dbReference type="Proteomes" id="UP000027138">
    <property type="component" value="Unassembled WGS sequence"/>
</dbReference>
<dbReference type="InterPro" id="IPR000726">
    <property type="entry name" value="Glyco_hydro_19_cat"/>
</dbReference>
<dbReference type="PROSITE" id="PS00773">
    <property type="entry name" value="CHITINASE_19_1"/>
    <property type="match status" value="1"/>
</dbReference>
<evidence type="ECO:0000259" key="17">
    <source>
        <dbReference type="PROSITE" id="PS50941"/>
    </source>
</evidence>
<dbReference type="Gene3D" id="3.30.60.10">
    <property type="entry name" value="Endochitinase-like"/>
    <property type="match status" value="1"/>
</dbReference>
<dbReference type="Pfam" id="PF00187">
    <property type="entry name" value="Chitin_bind_1"/>
    <property type="match status" value="1"/>
</dbReference>
<dbReference type="PROSITE" id="PS00774">
    <property type="entry name" value="CHITINASE_19_2"/>
    <property type="match status" value="1"/>
</dbReference>
<keyword evidence="8" id="KW-0146">Chitin degradation</keyword>
<dbReference type="Pfam" id="PF00182">
    <property type="entry name" value="Glyco_hydro_19"/>
    <property type="match status" value="2"/>
</dbReference>
<feature type="disulfide bond" evidence="14">
    <location>
        <begin position="89"/>
        <end position="138"/>
    </location>
</feature>
<dbReference type="GO" id="GO:0006032">
    <property type="term" value="P:chitin catabolic process"/>
    <property type="evidence" value="ECO:0007669"/>
    <property type="project" value="UniProtKB-KW"/>
</dbReference>
<evidence type="ECO:0000256" key="13">
    <source>
        <dbReference type="PIRSR" id="PIRSR001060-1"/>
    </source>
</evidence>
<comment type="catalytic activity">
    <reaction evidence="1">
        <text>Random endo-hydrolysis of N-acetyl-beta-D-glucosaminide (1-&gt;4)-beta-linkages in chitin and chitodextrins.</text>
        <dbReference type="EC" id="3.2.1.14"/>
    </reaction>
</comment>
<feature type="signal peptide" evidence="16">
    <location>
        <begin position="1"/>
        <end position="26"/>
    </location>
</feature>
<protein>
    <recommendedName>
        <fullName evidence="3">chitinase</fullName>
        <ecNumber evidence="3">3.2.1.14</ecNumber>
    </recommendedName>
</protein>
<keyword evidence="5 16" id="KW-0732">Signal</keyword>
<reference evidence="18 19" key="1">
    <citation type="journal article" date="2014" name="PLoS ONE">
        <title>Global Analysis of Gene Expression Profiles in Physic Nut (Jatropha curcas L.) Seedlings Exposed to Salt Stress.</title>
        <authorList>
            <person name="Zhang L."/>
            <person name="Zhang C."/>
            <person name="Wu P."/>
            <person name="Chen Y."/>
            <person name="Li M."/>
            <person name="Jiang H."/>
            <person name="Wu G."/>
        </authorList>
    </citation>
    <scope>NUCLEOTIDE SEQUENCE [LARGE SCALE GENOMIC DNA]</scope>
    <source>
        <strain evidence="19">cv. GZQX0401</strain>
        <tissue evidence="18">Young leaves</tissue>
    </source>
</reference>
<dbReference type="GO" id="GO:0016998">
    <property type="term" value="P:cell wall macromolecule catabolic process"/>
    <property type="evidence" value="ECO:0007669"/>
    <property type="project" value="InterPro"/>
</dbReference>
<feature type="chain" id="PRO_5001640562" description="chitinase" evidence="16">
    <location>
        <begin position="27"/>
        <end position="273"/>
    </location>
</feature>
<proteinExistence type="inferred from homology"/>
<evidence type="ECO:0000313" key="18">
    <source>
        <dbReference type="EMBL" id="KDP44269.1"/>
    </source>
</evidence>
<dbReference type="Gene3D" id="3.30.20.10">
    <property type="entry name" value="Endochitinase, domain 2"/>
    <property type="match status" value="1"/>
</dbReference>
<comment type="caution">
    <text evidence="15">Lacks conserved residue(s) required for the propagation of feature annotation.</text>
</comment>
<evidence type="ECO:0000256" key="4">
    <source>
        <dbReference type="ARBA" id="ARBA00022669"/>
    </source>
</evidence>
<dbReference type="AlphaFoldDB" id="A0A067LJ50"/>
<accession>A0A067LJ50</accession>
<evidence type="ECO:0000256" key="12">
    <source>
        <dbReference type="ARBA" id="ARBA00023326"/>
    </source>
</evidence>
<dbReference type="PANTHER" id="PTHR22595">
    <property type="entry name" value="CHITINASE-RELATED"/>
    <property type="match status" value="1"/>
</dbReference>
<evidence type="ECO:0000256" key="7">
    <source>
        <dbReference type="ARBA" id="ARBA00022821"/>
    </source>
</evidence>
<keyword evidence="19" id="KW-1185">Reference proteome</keyword>
<evidence type="ECO:0000256" key="1">
    <source>
        <dbReference type="ARBA" id="ARBA00000822"/>
    </source>
</evidence>
<evidence type="ECO:0000256" key="5">
    <source>
        <dbReference type="ARBA" id="ARBA00022729"/>
    </source>
</evidence>
<feature type="domain" description="Chitin-binding type-1" evidence="17">
    <location>
        <begin position="26"/>
        <end position="61"/>
    </location>
</feature>
<keyword evidence="6" id="KW-0378">Hydrolase</keyword>
<dbReference type="InterPro" id="IPR018371">
    <property type="entry name" value="Chitin-binding_1_CS"/>
</dbReference>
<dbReference type="FunFam" id="3.30.20.10:FF:000001">
    <property type="entry name" value="Endochitinase (Chitinase)"/>
    <property type="match status" value="1"/>
</dbReference>
<keyword evidence="10" id="KW-0119">Carbohydrate metabolism</keyword>
<feature type="disulfide bond" evidence="14 15">
    <location>
        <begin position="31"/>
        <end position="43"/>
    </location>
</feature>
<dbReference type="EC" id="3.2.1.14" evidence="3"/>
<dbReference type="GO" id="GO:0008061">
    <property type="term" value="F:chitin binding"/>
    <property type="evidence" value="ECO:0007669"/>
    <property type="project" value="UniProtKB-UniRule"/>
</dbReference>
<evidence type="ECO:0000256" key="15">
    <source>
        <dbReference type="PROSITE-ProRule" id="PRU00261"/>
    </source>
</evidence>
<keyword evidence="12" id="KW-0624">Polysaccharide degradation</keyword>
<evidence type="ECO:0000256" key="6">
    <source>
        <dbReference type="ARBA" id="ARBA00022801"/>
    </source>
</evidence>
<evidence type="ECO:0000256" key="16">
    <source>
        <dbReference type="SAM" id="SignalP"/>
    </source>
</evidence>
<sequence length="273" mass="29883">MRNPLFMTITFTIILGIALLPRNALGQNWGCKPDECCSEFGYCGKDKEYCGPGCQSGPCSPTPSSGVSVPDIVTQDFFNAIINQAPADCPGKNFYSRNAFLEALTSYSNFGQVGSSDDSKREIAAFFAHATHETGYFCNTEEQNVPADKNYCDTSPQYRDYPCAPGKRYFGRGPLQLTWNYNYGPAGNKNNFDGLKSPEIVARDPIIAFKTAFWYWMTSVRPVVTQGFGATIKAIIGDVECGGKEAAKVRARIDLYTKYCSQIGASPGGNLEC</sequence>
<feature type="active site" description="Proton donor" evidence="13">
    <location>
        <position position="133"/>
    </location>
</feature>
<dbReference type="Gene3D" id="1.10.530.10">
    <property type="match status" value="1"/>
</dbReference>
<dbReference type="SMART" id="SM00270">
    <property type="entry name" value="ChtBD1"/>
    <property type="match status" value="1"/>
</dbReference>